<proteinExistence type="predicted"/>
<feature type="chain" id="PRO_5045115144" evidence="1">
    <location>
        <begin position="29"/>
        <end position="210"/>
    </location>
</feature>
<dbReference type="Proteomes" id="UP000238304">
    <property type="component" value="Chromosome"/>
</dbReference>
<name>A0ABN5IJV1_9BACE</name>
<dbReference type="EMBL" id="CP027231">
    <property type="protein sequence ID" value="AVM53178.1"/>
    <property type="molecule type" value="Genomic_DNA"/>
</dbReference>
<dbReference type="InterPro" id="IPR025636">
    <property type="entry name" value="DUF4294"/>
</dbReference>
<evidence type="ECO:0000313" key="3">
    <source>
        <dbReference type="Proteomes" id="UP000238304"/>
    </source>
</evidence>
<dbReference type="RefSeq" id="WP_106041587.1">
    <property type="nucleotide sequence ID" value="NZ_CALHZC010000082.1"/>
</dbReference>
<feature type="signal peptide" evidence="1">
    <location>
        <begin position="1"/>
        <end position="28"/>
    </location>
</feature>
<dbReference type="Pfam" id="PF14127">
    <property type="entry name" value="DUF4294"/>
    <property type="match status" value="1"/>
</dbReference>
<evidence type="ECO:0000313" key="2">
    <source>
        <dbReference type="EMBL" id="AVM53178.1"/>
    </source>
</evidence>
<organism evidence="2 3">
    <name type="scientific">Bacteroides zoogleoformans</name>
    <dbReference type="NCBI Taxonomy" id="28119"/>
    <lineage>
        <taxon>Bacteria</taxon>
        <taxon>Pseudomonadati</taxon>
        <taxon>Bacteroidota</taxon>
        <taxon>Bacteroidia</taxon>
        <taxon>Bacteroidales</taxon>
        <taxon>Bacteroidaceae</taxon>
        <taxon>Bacteroides</taxon>
    </lineage>
</organism>
<gene>
    <name evidence="2" type="ORF">C4H11_09760</name>
</gene>
<keyword evidence="3" id="KW-1185">Reference proteome</keyword>
<sequence length="210" mass="24097">MMYFCDMTRLNIVIFILFLLCGSPEAFAQPQSAQSGGKTNIQLVPMCIYEGDTIPYVDLPNVYIFKPLKFRNKREIEKYYKLIRDVKKVLPISKEVNRAIIETYEYMMTLPNEKARKQHIKAVEKGLKEQYTPRLKKLTFAQGKLLIKLVDRQTNSTGYELVKAFMGPFKAGFYQTFAALLGASLKKQYDPAGEDALTERVILMVESGQL</sequence>
<protein>
    <submittedName>
        <fullName evidence="2">DUF4294 domain-containing protein</fullName>
    </submittedName>
</protein>
<accession>A0ABN5IJV1</accession>
<reference evidence="2 3" key="1">
    <citation type="submission" date="2018-02" db="EMBL/GenBank/DDBJ databases">
        <authorList>
            <person name="Holder M.E."/>
            <person name="Ajami N.J."/>
            <person name="Petrosino J.F."/>
        </authorList>
    </citation>
    <scope>NUCLEOTIDE SEQUENCE [LARGE SCALE GENOMIC DNA]</scope>
    <source>
        <strain evidence="2 3">ATCC 33285</strain>
    </source>
</reference>
<evidence type="ECO:0000256" key="1">
    <source>
        <dbReference type="SAM" id="SignalP"/>
    </source>
</evidence>
<keyword evidence="1" id="KW-0732">Signal</keyword>